<dbReference type="EMBL" id="BPLR01006326">
    <property type="protein sequence ID" value="GIY09033.1"/>
    <property type="molecule type" value="Genomic_DNA"/>
</dbReference>
<keyword evidence="2 10" id="KW-0812">Transmembrane</keyword>
<organism evidence="12 13">
    <name type="scientific">Caerostris extrusa</name>
    <name type="common">Bark spider</name>
    <name type="synonym">Caerostris bankana</name>
    <dbReference type="NCBI Taxonomy" id="172846"/>
    <lineage>
        <taxon>Eukaryota</taxon>
        <taxon>Metazoa</taxon>
        <taxon>Ecdysozoa</taxon>
        <taxon>Arthropoda</taxon>
        <taxon>Chelicerata</taxon>
        <taxon>Arachnida</taxon>
        <taxon>Araneae</taxon>
        <taxon>Araneomorphae</taxon>
        <taxon>Entelegynae</taxon>
        <taxon>Araneoidea</taxon>
        <taxon>Araneidae</taxon>
        <taxon>Caerostris</taxon>
    </lineage>
</organism>
<gene>
    <name evidence="12" type="primary">HMCN1</name>
    <name evidence="12" type="ORF">CEXT_337701</name>
</gene>
<feature type="domain" description="Ig-like" evidence="11">
    <location>
        <begin position="397"/>
        <end position="480"/>
    </location>
</feature>
<keyword evidence="7 10" id="KW-0472">Membrane</keyword>
<keyword evidence="6 10" id="KW-1133">Transmembrane helix</keyword>
<dbReference type="PROSITE" id="PS50835">
    <property type="entry name" value="IG_LIKE"/>
    <property type="match status" value="7"/>
</dbReference>
<protein>
    <submittedName>
        <fullName evidence="12">Hemicentin-1</fullName>
    </submittedName>
</protein>
<comment type="subcellular location">
    <subcellularLocation>
        <location evidence="1">Membrane</location>
        <topology evidence="1">Single-pass membrane protein</topology>
    </subcellularLocation>
</comment>
<dbReference type="InterPro" id="IPR036179">
    <property type="entry name" value="Ig-like_dom_sf"/>
</dbReference>
<dbReference type="InterPro" id="IPR003599">
    <property type="entry name" value="Ig_sub"/>
</dbReference>
<evidence type="ECO:0000256" key="5">
    <source>
        <dbReference type="ARBA" id="ARBA00022889"/>
    </source>
</evidence>
<feature type="domain" description="Ig-like" evidence="11">
    <location>
        <begin position="580"/>
        <end position="670"/>
    </location>
</feature>
<dbReference type="PANTHER" id="PTHR10075:SF100">
    <property type="entry name" value="FASCICLIN-2"/>
    <property type="match status" value="1"/>
</dbReference>
<evidence type="ECO:0000256" key="9">
    <source>
        <dbReference type="ARBA" id="ARBA00023319"/>
    </source>
</evidence>
<dbReference type="GO" id="GO:0098632">
    <property type="term" value="F:cell-cell adhesion mediator activity"/>
    <property type="evidence" value="ECO:0007669"/>
    <property type="project" value="TreeGrafter"/>
</dbReference>
<reference evidence="12 13" key="1">
    <citation type="submission" date="2021-06" db="EMBL/GenBank/DDBJ databases">
        <title>Caerostris extrusa draft genome.</title>
        <authorList>
            <person name="Kono N."/>
            <person name="Arakawa K."/>
        </authorList>
    </citation>
    <scope>NUCLEOTIDE SEQUENCE [LARGE SCALE GENOMIC DNA]</scope>
</reference>
<feature type="domain" description="Ig-like" evidence="11">
    <location>
        <begin position="48"/>
        <end position="125"/>
    </location>
</feature>
<dbReference type="GO" id="GO:0030424">
    <property type="term" value="C:axon"/>
    <property type="evidence" value="ECO:0007669"/>
    <property type="project" value="TreeGrafter"/>
</dbReference>
<feature type="domain" description="Ig-like" evidence="11">
    <location>
        <begin position="674"/>
        <end position="720"/>
    </location>
</feature>
<dbReference type="SMART" id="SM00409">
    <property type="entry name" value="IG"/>
    <property type="match status" value="7"/>
</dbReference>
<dbReference type="AlphaFoldDB" id="A0AAV4QNC9"/>
<dbReference type="SMART" id="SM00408">
    <property type="entry name" value="IGc2"/>
    <property type="match status" value="6"/>
</dbReference>
<dbReference type="FunFam" id="2.60.40.10:FF:000017">
    <property type="entry name" value="Down syndrome cell adhesion molecule b"/>
    <property type="match status" value="1"/>
</dbReference>
<keyword evidence="9" id="KW-0393">Immunoglobulin domain</keyword>
<dbReference type="PANTHER" id="PTHR10075">
    <property type="entry name" value="BASIGIN RELATED"/>
    <property type="match status" value="1"/>
</dbReference>
<evidence type="ECO:0000256" key="1">
    <source>
        <dbReference type="ARBA" id="ARBA00004167"/>
    </source>
</evidence>
<keyword evidence="13" id="KW-1185">Reference proteome</keyword>
<dbReference type="Proteomes" id="UP001054945">
    <property type="component" value="Unassembled WGS sequence"/>
</dbReference>
<dbReference type="GO" id="GO:0005886">
    <property type="term" value="C:plasma membrane"/>
    <property type="evidence" value="ECO:0007669"/>
    <property type="project" value="TreeGrafter"/>
</dbReference>
<feature type="domain" description="Ig-like" evidence="11">
    <location>
        <begin position="509"/>
        <end position="563"/>
    </location>
</feature>
<dbReference type="SUPFAM" id="SSF48726">
    <property type="entry name" value="Immunoglobulin"/>
    <property type="match status" value="7"/>
</dbReference>
<evidence type="ECO:0000256" key="8">
    <source>
        <dbReference type="ARBA" id="ARBA00023157"/>
    </source>
</evidence>
<dbReference type="FunFam" id="2.60.40.10:FF:000333">
    <property type="entry name" value="Down syndrome cell adhesion molecule"/>
    <property type="match status" value="2"/>
</dbReference>
<keyword evidence="8" id="KW-1015">Disulfide bond</keyword>
<dbReference type="Pfam" id="PF07679">
    <property type="entry name" value="I-set"/>
    <property type="match status" value="3"/>
</dbReference>
<dbReference type="GO" id="GO:0007411">
    <property type="term" value="P:axon guidance"/>
    <property type="evidence" value="ECO:0007669"/>
    <property type="project" value="TreeGrafter"/>
</dbReference>
<comment type="caution">
    <text evidence="12">The sequence shown here is derived from an EMBL/GenBank/DDBJ whole genome shotgun (WGS) entry which is preliminary data.</text>
</comment>
<keyword evidence="4" id="KW-0677">Repeat</keyword>
<feature type="domain" description="Ig-like" evidence="11">
    <location>
        <begin position="315"/>
        <end position="393"/>
    </location>
</feature>
<accession>A0AAV4QNC9</accession>
<evidence type="ECO:0000256" key="6">
    <source>
        <dbReference type="ARBA" id="ARBA00022989"/>
    </source>
</evidence>
<evidence type="ECO:0000256" key="3">
    <source>
        <dbReference type="ARBA" id="ARBA00022729"/>
    </source>
</evidence>
<evidence type="ECO:0000256" key="2">
    <source>
        <dbReference type="ARBA" id="ARBA00022692"/>
    </source>
</evidence>
<evidence type="ECO:0000256" key="7">
    <source>
        <dbReference type="ARBA" id="ARBA00023136"/>
    </source>
</evidence>
<evidence type="ECO:0000256" key="10">
    <source>
        <dbReference type="SAM" id="Phobius"/>
    </source>
</evidence>
<keyword evidence="3" id="KW-0732">Signal</keyword>
<feature type="transmembrane region" description="Helical" evidence="10">
    <location>
        <begin position="237"/>
        <end position="259"/>
    </location>
</feature>
<keyword evidence="5" id="KW-0130">Cell adhesion</keyword>
<evidence type="ECO:0000259" key="11">
    <source>
        <dbReference type="PROSITE" id="PS50835"/>
    </source>
</evidence>
<dbReference type="Pfam" id="PF13927">
    <property type="entry name" value="Ig_3"/>
    <property type="match status" value="4"/>
</dbReference>
<dbReference type="InterPro" id="IPR013098">
    <property type="entry name" value="Ig_I-set"/>
</dbReference>
<evidence type="ECO:0000256" key="4">
    <source>
        <dbReference type="ARBA" id="ARBA00022737"/>
    </source>
</evidence>
<feature type="domain" description="Ig-like" evidence="11">
    <location>
        <begin position="130"/>
        <end position="217"/>
    </location>
</feature>
<evidence type="ECO:0000313" key="12">
    <source>
        <dbReference type="EMBL" id="GIY09033.1"/>
    </source>
</evidence>
<sequence>MHHLWCLERRPFFRSCTAIRSHDDSDFWIIFCWNTRNTKILLSRQYFEGKVVSVMCLAISDTKPLQFRWDKNGKVLENGKHNVRIENSSEFSVLILDVVSSESEGNYTCTATNSVGSTTHSAHLNVKAPPKWIETPEDMIKAIGEPAFLKCLASGSPRPKVSFRKYLGADLKRTNLLPNSGFVFDEQDSTFKIQSLSYEDAGLYECFATNSVEPNISANFSITIRGFSPLNIIVKTILLLSAKMAVPFICIYLLFGLVISSLSEESGNIRLKSSNEFSIIIIDPVDLLSEGNYTCKAADSKSEASHSTQLQVDAPSTWLEETKDVTVALGSAVTIYCRAHGSPKPEIQLRKVPGHSSAHVVQDSKFTSKNGTFLFMQISSEDSGMYVCEANNGVASPKIQPFNFKNGIRQGDKTTTLCVAESKSPLTYSWKKDGELLMEKEELRLKTDEEFSVIIIEPVKMEHSGNYTCIAKTIKDLIVTLQSLLLKLHQFGRLNPKMLQPYLKHDILFKCSAFGSPTPVITWKKMSETSELKEIVVGNGETLVFESLKITDAGVYVCEANNGVGPLLKKFVVLGIRDSPKIPPIVFPPNVRVGLPTKAFCTIEKGSKPLQFSWSFGGKEIQDSDSAVLIDKHEDYSVLNINPVSSKHTGNYTCTVQNLHGRDSYTAALIVHEPTTWIKEPDDVEVLEGYSVSLPCLVSGLPKPNIRWYKYNSAQVSAQK</sequence>
<evidence type="ECO:0000313" key="13">
    <source>
        <dbReference type="Proteomes" id="UP001054945"/>
    </source>
</evidence>
<dbReference type="GO" id="GO:0007156">
    <property type="term" value="P:homophilic cell adhesion via plasma membrane adhesion molecules"/>
    <property type="evidence" value="ECO:0007669"/>
    <property type="project" value="TreeGrafter"/>
</dbReference>
<dbReference type="InterPro" id="IPR003598">
    <property type="entry name" value="Ig_sub2"/>
</dbReference>
<dbReference type="InterPro" id="IPR013783">
    <property type="entry name" value="Ig-like_fold"/>
</dbReference>
<dbReference type="Gene3D" id="2.60.40.10">
    <property type="entry name" value="Immunoglobulins"/>
    <property type="match status" value="8"/>
</dbReference>
<name>A0AAV4QNC9_CAEEX</name>
<proteinExistence type="predicted"/>
<dbReference type="InterPro" id="IPR007110">
    <property type="entry name" value="Ig-like_dom"/>
</dbReference>
<dbReference type="GO" id="GO:0070593">
    <property type="term" value="P:dendrite self-avoidance"/>
    <property type="evidence" value="ECO:0007669"/>
    <property type="project" value="TreeGrafter"/>
</dbReference>